<proteinExistence type="predicted"/>
<dbReference type="EMBL" id="CP014864">
    <property type="protein sequence ID" value="AMX03135.1"/>
    <property type="molecule type" value="Genomic_DNA"/>
</dbReference>
<dbReference type="RefSeq" id="WP_067154744.1">
    <property type="nucleotide sequence ID" value="NZ_CP014864.1"/>
</dbReference>
<evidence type="ECO:0000313" key="2">
    <source>
        <dbReference type="EMBL" id="AMX03135.1"/>
    </source>
</evidence>
<feature type="compositionally biased region" description="Basic and acidic residues" evidence="1">
    <location>
        <begin position="34"/>
        <end position="46"/>
    </location>
</feature>
<dbReference type="KEGG" id="mthd:A3224_11625"/>
<feature type="region of interest" description="Disordered" evidence="1">
    <location>
        <begin position="34"/>
        <end position="76"/>
    </location>
</feature>
<evidence type="ECO:0000256" key="1">
    <source>
        <dbReference type="SAM" id="MobiDB-lite"/>
    </source>
</evidence>
<sequence length="76" mass="8652">MHWYNHEHLHSGIKYVTPADRHEGKDVAILSARDKVQKQARERNPERWSGATRDWTPVGPVALNPQKEKLANSVAA</sequence>
<organism evidence="2 3">
    <name type="scientific">Microbulbifer thermotolerans</name>
    <dbReference type="NCBI Taxonomy" id="252514"/>
    <lineage>
        <taxon>Bacteria</taxon>
        <taxon>Pseudomonadati</taxon>
        <taxon>Pseudomonadota</taxon>
        <taxon>Gammaproteobacteria</taxon>
        <taxon>Cellvibrionales</taxon>
        <taxon>Microbulbiferaceae</taxon>
        <taxon>Microbulbifer</taxon>
    </lineage>
</organism>
<evidence type="ECO:0000313" key="3">
    <source>
        <dbReference type="Proteomes" id="UP000076077"/>
    </source>
</evidence>
<reference evidence="3" key="1">
    <citation type="submission" date="2016-03" db="EMBL/GenBank/DDBJ databases">
        <authorList>
            <person name="Lee Y.-S."/>
            <person name="Choi Y.-L."/>
        </authorList>
    </citation>
    <scope>NUCLEOTIDE SEQUENCE [LARGE SCALE GENOMIC DNA]</scope>
    <source>
        <strain evidence="3">DAU221</strain>
    </source>
</reference>
<name>A0A143HN22_MICTH</name>
<dbReference type="Proteomes" id="UP000076077">
    <property type="component" value="Chromosome"/>
</dbReference>
<dbReference type="GeneID" id="76608697"/>
<dbReference type="AlphaFoldDB" id="A0A143HN22"/>
<keyword evidence="3" id="KW-1185">Reference proteome</keyword>
<accession>A0A143HN22</accession>
<gene>
    <name evidence="2" type="ORF">A3224_11625</name>
</gene>
<protein>
    <submittedName>
        <fullName evidence="2">Uncharacterized protein</fullName>
    </submittedName>
</protein>